<comment type="caution">
    <text evidence="1">The sequence shown here is derived from an EMBL/GenBank/DDBJ whole genome shotgun (WGS) entry which is preliminary data.</text>
</comment>
<dbReference type="AlphaFoldDB" id="A0A699IVA7"/>
<name>A0A699IVA7_TANCI</name>
<gene>
    <name evidence="1" type="ORF">Tci_560858</name>
</gene>
<reference evidence="1" key="1">
    <citation type="journal article" date="2019" name="Sci. Rep.">
        <title>Draft genome of Tanacetum cinerariifolium, the natural source of mosquito coil.</title>
        <authorList>
            <person name="Yamashiro T."/>
            <person name="Shiraishi A."/>
            <person name="Satake H."/>
            <person name="Nakayama K."/>
        </authorList>
    </citation>
    <scope>NUCLEOTIDE SEQUENCE</scope>
</reference>
<proteinExistence type="predicted"/>
<evidence type="ECO:0000313" key="1">
    <source>
        <dbReference type="EMBL" id="GEZ88885.1"/>
    </source>
</evidence>
<accession>A0A699IVA7</accession>
<dbReference type="EMBL" id="BKCJ010337730">
    <property type="protein sequence ID" value="GEZ88885.1"/>
    <property type="molecule type" value="Genomic_DNA"/>
</dbReference>
<protein>
    <submittedName>
        <fullName evidence="1">Uncharacterized protein</fullName>
    </submittedName>
</protein>
<sequence length="62" mass="7373">VASILEGFTNEPPLEENNDLFDLEYKENKWKKILYYASVDDLMIEDKIFDLEIPKNIFFSNI</sequence>
<organism evidence="1">
    <name type="scientific">Tanacetum cinerariifolium</name>
    <name type="common">Dalmatian daisy</name>
    <name type="synonym">Chrysanthemum cinerariifolium</name>
    <dbReference type="NCBI Taxonomy" id="118510"/>
    <lineage>
        <taxon>Eukaryota</taxon>
        <taxon>Viridiplantae</taxon>
        <taxon>Streptophyta</taxon>
        <taxon>Embryophyta</taxon>
        <taxon>Tracheophyta</taxon>
        <taxon>Spermatophyta</taxon>
        <taxon>Magnoliopsida</taxon>
        <taxon>eudicotyledons</taxon>
        <taxon>Gunneridae</taxon>
        <taxon>Pentapetalae</taxon>
        <taxon>asterids</taxon>
        <taxon>campanulids</taxon>
        <taxon>Asterales</taxon>
        <taxon>Asteraceae</taxon>
        <taxon>Asteroideae</taxon>
        <taxon>Anthemideae</taxon>
        <taxon>Anthemidinae</taxon>
        <taxon>Tanacetum</taxon>
    </lineage>
</organism>
<feature type="non-terminal residue" evidence="1">
    <location>
        <position position="1"/>
    </location>
</feature>